<protein>
    <submittedName>
        <fullName evidence="2">Class I SAM-dependent methyltransferase</fullName>
    </submittedName>
</protein>
<feature type="compositionally biased region" description="Gly residues" evidence="1">
    <location>
        <begin position="1"/>
        <end position="12"/>
    </location>
</feature>
<accession>A0ABV9CAY1</accession>
<gene>
    <name evidence="2" type="ORF">ACFO60_05660</name>
</gene>
<sequence length="305" mass="33003">MNAGRPRGGGPVPDGSTPGRSTPGRPMPGRSTQGRPVPGRPVGEITRGTTGHNRLRRADRWTAAVYGRLLVSADRPLVVDLGYGASHVTTSELFDRLRRVRPDVEVVGVEIDPARVAAAKPYERPGLSFVRGGFELPVGRRPLIVRAFNVLRQYGEAQAWEAWDLLRSRLAAGGVIVEGTCSEIGHRAAWVALDAQGPRTVTLSARLAGFEHPSDLAERLPKALIHRNVPGERVHAFLRDFDHAWALSAPYGAYGARPRWTAAVERLAATWPVATTPPLGGRRRWRLGEVTLPWSALAPGAPPPG</sequence>
<dbReference type="Proteomes" id="UP001596004">
    <property type="component" value="Unassembled WGS sequence"/>
</dbReference>
<dbReference type="RefSeq" id="WP_380837829.1">
    <property type="nucleotide sequence ID" value="NZ_JBHSFP010000002.1"/>
</dbReference>
<comment type="caution">
    <text evidence="2">The sequence shown here is derived from an EMBL/GenBank/DDBJ whole genome shotgun (WGS) entry which is preliminary data.</text>
</comment>
<evidence type="ECO:0000313" key="3">
    <source>
        <dbReference type="Proteomes" id="UP001596004"/>
    </source>
</evidence>
<keyword evidence="2" id="KW-0489">Methyltransferase</keyword>
<keyword evidence="3" id="KW-1185">Reference proteome</keyword>
<dbReference type="SUPFAM" id="SSF53335">
    <property type="entry name" value="S-adenosyl-L-methionine-dependent methyltransferases"/>
    <property type="match status" value="1"/>
</dbReference>
<keyword evidence="2" id="KW-0808">Transferase</keyword>
<evidence type="ECO:0000313" key="2">
    <source>
        <dbReference type="EMBL" id="MFC4530240.1"/>
    </source>
</evidence>
<reference evidence="3" key="1">
    <citation type="journal article" date="2019" name="Int. J. Syst. Evol. Microbiol.">
        <title>The Global Catalogue of Microorganisms (GCM) 10K type strain sequencing project: providing services to taxonomists for standard genome sequencing and annotation.</title>
        <authorList>
            <consortium name="The Broad Institute Genomics Platform"/>
            <consortium name="The Broad Institute Genome Sequencing Center for Infectious Disease"/>
            <person name="Wu L."/>
            <person name="Ma J."/>
        </authorList>
    </citation>
    <scope>NUCLEOTIDE SEQUENCE [LARGE SCALE GENOMIC DNA]</scope>
    <source>
        <strain evidence="3">CGMCC 4.7132</strain>
    </source>
</reference>
<organism evidence="2 3">
    <name type="scientific">Sphaerisporangium dianthi</name>
    <dbReference type="NCBI Taxonomy" id="1436120"/>
    <lineage>
        <taxon>Bacteria</taxon>
        <taxon>Bacillati</taxon>
        <taxon>Actinomycetota</taxon>
        <taxon>Actinomycetes</taxon>
        <taxon>Streptosporangiales</taxon>
        <taxon>Streptosporangiaceae</taxon>
        <taxon>Sphaerisporangium</taxon>
    </lineage>
</organism>
<dbReference type="GO" id="GO:0032259">
    <property type="term" value="P:methylation"/>
    <property type="evidence" value="ECO:0007669"/>
    <property type="project" value="UniProtKB-KW"/>
</dbReference>
<feature type="region of interest" description="Disordered" evidence="1">
    <location>
        <begin position="1"/>
        <end position="54"/>
    </location>
</feature>
<dbReference type="GO" id="GO:0008168">
    <property type="term" value="F:methyltransferase activity"/>
    <property type="evidence" value="ECO:0007669"/>
    <property type="project" value="UniProtKB-KW"/>
</dbReference>
<name>A0ABV9CAY1_9ACTN</name>
<dbReference type="InterPro" id="IPR029063">
    <property type="entry name" value="SAM-dependent_MTases_sf"/>
</dbReference>
<dbReference type="Gene3D" id="3.40.50.150">
    <property type="entry name" value="Vaccinia Virus protein VP39"/>
    <property type="match status" value="1"/>
</dbReference>
<dbReference type="EMBL" id="JBHSFP010000002">
    <property type="protein sequence ID" value="MFC4530240.1"/>
    <property type="molecule type" value="Genomic_DNA"/>
</dbReference>
<proteinExistence type="predicted"/>
<evidence type="ECO:0000256" key="1">
    <source>
        <dbReference type="SAM" id="MobiDB-lite"/>
    </source>
</evidence>